<dbReference type="Pfam" id="PF04066">
    <property type="entry name" value="MrpF_PhaF"/>
    <property type="match status" value="1"/>
</dbReference>
<name>A0A365YD89_9MICC</name>
<keyword evidence="3" id="KW-0813">Transport</keyword>
<feature type="transmembrane region" description="Helical" evidence="8">
    <location>
        <begin position="5"/>
        <end position="22"/>
    </location>
</feature>
<feature type="transmembrane region" description="Helical" evidence="8">
    <location>
        <begin position="34"/>
        <end position="54"/>
    </location>
</feature>
<accession>A0A365YD89</accession>
<dbReference type="Proteomes" id="UP000477543">
    <property type="component" value="Unassembled WGS sequence"/>
</dbReference>
<dbReference type="InterPro" id="IPR007208">
    <property type="entry name" value="MrpF/PhaF-like"/>
</dbReference>
<evidence type="ECO:0000313" key="9">
    <source>
        <dbReference type="EMBL" id="NAZ15242.1"/>
    </source>
</evidence>
<evidence type="ECO:0000256" key="4">
    <source>
        <dbReference type="ARBA" id="ARBA00022475"/>
    </source>
</evidence>
<organism evidence="10 11">
    <name type="scientific">Glutamicibacter soli</name>
    <dbReference type="NCBI Taxonomy" id="453836"/>
    <lineage>
        <taxon>Bacteria</taxon>
        <taxon>Bacillati</taxon>
        <taxon>Actinomycetota</taxon>
        <taxon>Actinomycetes</taxon>
        <taxon>Micrococcales</taxon>
        <taxon>Micrococcaceae</taxon>
        <taxon>Glutamicibacter</taxon>
    </lineage>
</organism>
<reference evidence="10 11" key="1">
    <citation type="submission" date="2018-01" db="EMBL/GenBank/DDBJ databases">
        <title>Glutamicibacter soli strain NHPC-3 Whole genome sequence and assembly.</title>
        <authorList>
            <person name="Choudhury P."/>
            <person name="Gupta D."/>
            <person name="Sengupta K."/>
            <person name="Jawed A."/>
            <person name="Sultana N."/>
            <person name="Saha P."/>
        </authorList>
    </citation>
    <scope>NUCLEOTIDE SEQUENCE [LARGE SCALE GENOMIC DNA]</scope>
    <source>
        <strain evidence="10 11">NHPC-3</strain>
    </source>
</reference>
<dbReference type="EMBL" id="POAF01000005">
    <property type="protein sequence ID" value="RBM00665.1"/>
    <property type="molecule type" value="Genomic_DNA"/>
</dbReference>
<keyword evidence="7 8" id="KW-0472">Membrane</keyword>
<reference evidence="9 12" key="2">
    <citation type="submission" date="2020-01" db="EMBL/GenBank/DDBJ databases">
        <title>Glutamicibacter soli M275.</title>
        <authorList>
            <person name="Meng X."/>
        </authorList>
    </citation>
    <scope>NUCLEOTIDE SEQUENCE [LARGE SCALE GENOMIC DNA]</scope>
    <source>
        <strain evidence="9 12">M275</strain>
    </source>
</reference>
<comment type="caution">
    <text evidence="10">The sequence shown here is derived from an EMBL/GenBank/DDBJ whole genome shotgun (WGS) entry which is preliminary data.</text>
</comment>
<evidence type="ECO:0000313" key="10">
    <source>
        <dbReference type="EMBL" id="RBM00665.1"/>
    </source>
</evidence>
<dbReference type="GO" id="GO:0005886">
    <property type="term" value="C:plasma membrane"/>
    <property type="evidence" value="ECO:0007669"/>
    <property type="project" value="UniProtKB-SubCell"/>
</dbReference>
<evidence type="ECO:0000313" key="11">
    <source>
        <dbReference type="Proteomes" id="UP000252167"/>
    </source>
</evidence>
<comment type="subcellular location">
    <subcellularLocation>
        <location evidence="1">Cell membrane</location>
        <topology evidence="1">Multi-pass membrane protein</topology>
    </subcellularLocation>
</comment>
<dbReference type="PANTHER" id="PTHR34702">
    <property type="entry name" value="NA(+)/H(+) ANTIPORTER SUBUNIT F1"/>
    <property type="match status" value="1"/>
</dbReference>
<evidence type="ECO:0000256" key="7">
    <source>
        <dbReference type="ARBA" id="ARBA00023136"/>
    </source>
</evidence>
<evidence type="ECO:0000256" key="8">
    <source>
        <dbReference type="SAM" id="Phobius"/>
    </source>
</evidence>
<dbReference type="GO" id="GO:0015385">
    <property type="term" value="F:sodium:proton antiporter activity"/>
    <property type="evidence" value="ECO:0007669"/>
    <property type="project" value="TreeGrafter"/>
</dbReference>
<evidence type="ECO:0000256" key="1">
    <source>
        <dbReference type="ARBA" id="ARBA00004651"/>
    </source>
</evidence>
<evidence type="ECO:0000256" key="2">
    <source>
        <dbReference type="ARBA" id="ARBA00009212"/>
    </source>
</evidence>
<comment type="similarity">
    <text evidence="2">Belongs to the CPA3 antiporters (TC 2.A.63) subunit F family.</text>
</comment>
<dbReference type="Proteomes" id="UP000252167">
    <property type="component" value="Unassembled WGS sequence"/>
</dbReference>
<keyword evidence="5 8" id="KW-0812">Transmembrane</keyword>
<dbReference type="PANTHER" id="PTHR34702:SF1">
    <property type="entry name" value="NA(+)_H(+) ANTIPORTER SUBUNIT F"/>
    <property type="match status" value="1"/>
</dbReference>
<evidence type="ECO:0000256" key="5">
    <source>
        <dbReference type="ARBA" id="ARBA00022692"/>
    </source>
</evidence>
<feature type="transmembrane region" description="Helical" evidence="8">
    <location>
        <begin position="60"/>
        <end position="82"/>
    </location>
</feature>
<dbReference type="EMBL" id="WYDN01000002">
    <property type="protein sequence ID" value="NAZ15242.1"/>
    <property type="molecule type" value="Genomic_DNA"/>
</dbReference>
<proteinExistence type="inferred from homology"/>
<dbReference type="AlphaFoldDB" id="A0A365YD89"/>
<evidence type="ECO:0000256" key="3">
    <source>
        <dbReference type="ARBA" id="ARBA00022448"/>
    </source>
</evidence>
<sequence length="88" mass="9393">MIEVVVWICGSLLGLGAIACLVRVAKGPSILDRVLALDVMLLIISAALCLEMALNRHTDYVLFVVAACTIGFIGSVTVSRYVSDQRNA</sequence>
<evidence type="ECO:0000256" key="6">
    <source>
        <dbReference type="ARBA" id="ARBA00022989"/>
    </source>
</evidence>
<keyword evidence="4" id="KW-1003">Cell membrane</keyword>
<evidence type="ECO:0000313" key="12">
    <source>
        <dbReference type="Proteomes" id="UP000477543"/>
    </source>
</evidence>
<dbReference type="RefSeq" id="WP_047119884.1">
    <property type="nucleotide sequence ID" value="NZ_CM125969.1"/>
</dbReference>
<gene>
    <name evidence="10" type="ORF">C1H84_12065</name>
    <name evidence="9" type="ORF">GT020_04045</name>
</gene>
<keyword evidence="11" id="KW-1185">Reference proteome</keyword>
<keyword evidence="6 8" id="KW-1133">Transmembrane helix</keyword>
<protein>
    <submittedName>
        <fullName evidence="10">Cation:proton antiporter</fullName>
    </submittedName>
</protein>